<evidence type="ECO:0000313" key="2">
    <source>
        <dbReference type="Proteomes" id="UP000238426"/>
    </source>
</evidence>
<dbReference type="OrthoDB" id="1094459at2"/>
<dbReference type="RefSeq" id="WP_106464366.1">
    <property type="nucleotide sequence ID" value="NZ_PXOQ01000019.1"/>
</dbReference>
<accession>A0A2T1N4N3</accession>
<reference evidence="1 2" key="1">
    <citation type="submission" date="2018-03" db="EMBL/GenBank/DDBJ databases">
        <title>Mesoflavibacter sp. HG37 and Mesoflavibacter sp. HG96 sp.nov., two marine bacteria isolated from seawater of Western Pacific Ocean.</title>
        <authorList>
            <person name="Cheng H."/>
            <person name="Wu Y.-H."/>
            <person name="Guo L.-L."/>
            <person name="Xu X.-W."/>
        </authorList>
    </citation>
    <scope>NUCLEOTIDE SEQUENCE [LARGE SCALE GENOMIC DNA]</scope>
    <source>
        <strain evidence="1 2">KCTC 32269</strain>
    </source>
</reference>
<keyword evidence="2" id="KW-1185">Reference proteome</keyword>
<proteinExistence type="predicted"/>
<dbReference type="Proteomes" id="UP000238426">
    <property type="component" value="Unassembled WGS sequence"/>
</dbReference>
<evidence type="ECO:0000313" key="1">
    <source>
        <dbReference type="EMBL" id="PSG86088.1"/>
    </source>
</evidence>
<gene>
    <name evidence="1" type="ORF">C7H52_13140</name>
</gene>
<dbReference type="AlphaFoldDB" id="A0A2T1N4N3"/>
<sequence>MQKTLQIVIFDNPCPPDYGGVIDVFYKIKALKALGVRLILHVFYSERNQFTALEQWCDILYTYKRNKSFLQHFSILPYAVKSRSSEQLLTQLNNSDAPILFESLVSTSVLNSSKLKQQKLVRAHNIEHHYSKGLFKSAQNYIQKTAFYIEALKLKRYESVLDNADVILSLSDFETEYFKQHYTTSVKYLKIFQEHSKVISEKGNGTYALYHGDLTIADNIKSALFLIDVFSELEHPLIIAGRIIPDSITQKVSGFNHIKCEIIKDQSHLNQLIKEAHINTLYSFQKSGTKLKVFTALFKGKHCIVNKNMIDDANILSCCELAETLESYRVTVNRLFQTDFKIATTRIKALESYHPENLAKQLVEFIN</sequence>
<evidence type="ECO:0008006" key="3">
    <source>
        <dbReference type="Google" id="ProtNLM"/>
    </source>
</evidence>
<organism evidence="1 2">
    <name type="scientific">Aurantibacter aestuarii</name>
    <dbReference type="NCBI Taxonomy" id="1266046"/>
    <lineage>
        <taxon>Bacteria</taxon>
        <taxon>Pseudomonadati</taxon>
        <taxon>Bacteroidota</taxon>
        <taxon>Flavobacteriia</taxon>
        <taxon>Flavobacteriales</taxon>
        <taxon>Flavobacteriaceae</taxon>
        <taxon>Aurantibacter</taxon>
    </lineage>
</organism>
<comment type="caution">
    <text evidence="1">The sequence shown here is derived from an EMBL/GenBank/DDBJ whole genome shotgun (WGS) entry which is preliminary data.</text>
</comment>
<name>A0A2T1N4N3_9FLAO</name>
<protein>
    <recommendedName>
        <fullName evidence="3">Mannosyltransferase</fullName>
    </recommendedName>
</protein>
<dbReference type="EMBL" id="PXOQ01000019">
    <property type="protein sequence ID" value="PSG86088.1"/>
    <property type="molecule type" value="Genomic_DNA"/>
</dbReference>